<dbReference type="HOGENOM" id="CLU_168222_1_0_4"/>
<gene>
    <name evidence="1" type="ordered locus">Daro_0660</name>
</gene>
<dbReference type="KEGG" id="dar:Daro_0660"/>
<evidence type="ECO:0000313" key="1">
    <source>
        <dbReference type="EMBL" id="AAZ45416.1"/>
    </source>
</evidence>
<dbReference type="STRING" id="159087.Daro_0660"/>
<dbReference type="EMBL" id="CP000089">
    <property type="protein sequence ID" value="AAZ45416.1"/>
    <property type="molecule type" value="Genomic_DNA"/>
</dbReference>
<dbReference type="InterPro" id="IPR049708">
    <property type="entry name" value="PP0621-like"/>
</dbReference>
<reference evidence="1" key="1">
    <citation type="submission" date="2005-08" db="EMBL/GenBank/DDBJ databases">
        <title>Complete sequence of Dechloromonas aromatica RCB.</title>
        <authorList>
            <person name="Salinero K.K."/>
            <person name="Copeland A."/>
            <person name="Lucas S."/>
            <person name="Lapidus A."/>
            <person name="Barry K."/>
            <person name="Detter J.C."/>
            <person name="Glavina T."/>
            <person name="Hammon N."/>
            <person name="Israni S."/>
            <person name="Pitluck S."/>
            <person name="Di Bartolo G."/>
            <person name="Trong S."/>
            <person name="Schmutz J."/>
            <person name="Larimer F."/>
            <person name="Land M."/>
            <person name="Ivanova N."/>
            <person name="Richardson P."/>
        </authorList>
    </citation>
    <scope>NUCLEOTIDE SEQUENCE</scope>
    <source>
        <strain evidence="1">RCB</strain>
    </source>
</reference>
<organism evidence="1">
    <name type="scientific">Dechloromonas aromatica (strain RCB)</name>
    <dbReference type="NCBI Taxonomy" id="159087"/>
    <lineage>
        <taxon>Bacteria</taxon>
        <taxon>Pseudomonadati</taxon>
        <taxon>Pseudomonadota</taxon>
        <taxon>Betaproteobacteria</taxon>
        <taxon>Rhodocyclales</taxon>
        <taxon>Azonexaceae</taxon>
        <taxon>Dechloromonas</taxon>
    </lineage>
</organism>
<accession>Q47IB5</accession>
<dbReference type="AlphaFoldDB" id="Q47IB5"/>
<dbReference type="NCBIfam" id="NF041023">
    <property type="entry name" value="PP0621_fam"/>
    <property type="match status" value="1"/>
</dbReference>
<sequence length="76" mass="8543">MKYLFLFAFLGVFWWLWSKRNAPERSDSSVRQAPPAEKMLTCVHCGVHLPESEAVSDAGQIYCCEAHRAAARSAGR</sequence>
<name>Q47IB5_DECAR</name>
<protein>
    <submittedName>
        <fullName evidence="1">Uncharacterized protein</fullName>
    </submittedName>
</protein>
<proteinExistence type="predicted"/>